<dbReference type="InterPro" id="IPR016181">
    <property type="entry name" value="Acyl_CoA_acyltransferase"/>
</dbReference>
<sequence>MTVVLKRVNNENIDEIKKIYDDSFPKEEMVPYNKLVEISNDTDHLFYGIYDDYTLVGMNYLIVKNDMLYILYLAISKAYQNKGYGKAVVNEIINKYSNYRICLNIEEVNPKFLNNNQRIKRKSFYQLLGFESQDYLFSNYEGVTFETMSINGDVSYKEIHALFDYFKKLR</sequence>
<dbReference type="InterPro" id="IPR000182">
    <property type="entry name" value="GNAT_dom"/>
</dbReference>
<dbReference type="Gene3D" id="3.40.630.30">
    <property type="match status" value="1"/>
</dbReference>
<dbReference type="SUPFAM" id="SSF55729">
    <property type="entry name" value="Acyl-CoA N-acyltransferases (Nat)"/>
    <property type="match status" value="1"/>
</dbReference>
<dbReference type="EMBL" id="CP061172">
    <property type="protein sequence ID" value="QNR68626.1"/>
    <property type="molecule type" value="Genomic_DNA"/>
</dbReference>
<accession>A0A7H0YC18</accession>
<dbReference type="CDD" id="cd04301">
    <property type="entry name" value="NAT_SF"/>
    <property type="match status" value="1"/>
</dbReference>
<evidence type="ECO:0000313" key="3">
    <source>
        <dbReference type="Proteomes" id="UP000516384"/>
    </source>
</evidence>
<name>A0A7H0YC18_9BACL</name>
<dbReference type="Proteomes" id="UP000516384">
    <property type="component" value="Chromosome"/>
</dbReference>
<dbReference type="RefSeq" id="WP_103048882.1">
    <property type="nucleotide sequence ID" value="NZ_CP061172.1"/>
</dbReference>
<dbReference type="Pfam" id="PF00583">
    <property type="entry name" value="Acetyltransf_1"/>
    <property type="match status" value="1"/>
</dbReference>
<gene>
    <name evidence="2" type="ORF">IAQ67_06135</name>
</gene>
<feature type="domain" description="N-acetyltransferase" evidence="1">
    <location>
        <begin position="3"/>
        <end position="153"/>
    </location>
</feature>
<evidence type="ECO:0000259" key="1">
    <source>
        <dbReference type="PROSITE" id="PS51186"/>
    </source>
</evidence>
<dbReference type="GO" id="GO:0016747">
    <property type="term" value="F:acyltransferase activity, transferring groups other than amino-acyl groups"/>
    <property type="evidence" value="ECO:0007669"/>
    <property type="project" value="InterPro"/>
</dbReference>
<dbReference type="AlphaFoldDB" id="A0A7H0YC18"/>
<dbReference type="PROSITE" id="PS51186">
    <property type="entry name" value="GNAT"/>
    <property type="match status" value="1"/>
</dbReference>
<protein>
    <submittedName>
        <fullName evidence="2">GNAT family N-acetyltransferase</fullName>
    </submittedName>
</protein>
<reference evidence="2 3" key="1">
    <citation type="submission" date="2020-09" db="EMBL/GenBank/DDBJ databases">
        <title>Characterization of Paenibacillus peoriae strain ZF390 with broad-spectrum antimicrobial activity as a potential biocontrol agent.</title>
        <authorList>
            <person name="Li L."/>
            <person name="Zhao Y."/>
            <person name="Li B."/>
            <person name="Xie X."/>
        </authorList>
    </citation>
    <scope>NUCLEOTIDE SEQUENCE [LARGE SCALE GENOMIC DNA]</scope>
    <source>
        <strain evidence="2 3">ZF390</strain>
    </source>
</reference>
<organism evidence="2 3">
    <name type="scientific">Paenibacillus peoriae</name>
    <dbReference type="NCBI Taxonomy" id="59893"/>
    <lineage>
        <taxon>Bacteria</taxon>
        <taxon>Bacillati</taxon>
        <taxon>Bacillota</taxon>
        <taxon>Bacilli</taxon>
        <taxon>Bacillales</taxon>
        <taxon>Paenibacillaceae</taxon>
        <taxon>Paenibacillus</taxon>
    </lineage>
</organism>
<proteinExistence type="predicted"/>
<keyword evidence="2" id="KW-0808">Transferase</keyword>
<evidence type="ECO:0000313" key="2">
    <source>
        <dbReference type="EMBL" id="QNR68626.1"/>
    </source>
</evidence>